<dbReference type="Proteomes" id="UP000253370">
    <property type="component" value="Unassembled WGS sequence"/>
</dbReference>
<keyword evidence="1" id="KW-0805">Transcription regulation</keyword>
<keyword evidence="2" id="KW-0238">DNA-binding</keyword>
<dbReference type="PRINTS" id="PR00038">
    <property type="entry name" value="HTHLUXR"/>
</dbReference>
<evidence type="ECO:0000256" key="3">
    <source>
        <dbReference type="ARBA" id="ARBA00023163"/>
    </source>
</evidence>
<dbReference type="CDD" id="cd06170">
    <property type="entry name" value="LuxR_C_like"/>
    <property type="match status" value="1"/>
</dbReference>
<dbReference type="PROSITE" id="PS50043">
    <property type="entry name" value="HTH_LUXR_2"/>
    <property type="match status" value="1"/>
</dbReference>
<name>A0A365U9V9_9RHOB</name>
<proteinExistence type="predicted"/>
<dbReference type="InterPro" id="IPR005143">
    <property type="entry name" value="TF_LuxR_autoind-bd_dom"/>
</dbReference>
<dbReference type="InterPro" id="IPR000792">
    <property type="entry name" value="Tscrpt_reg_LuxR_C"/>
</dbReference>
<dbReference type="SUPFAM" id="SSF46894">
    <property type="entry name" value="C-terminal effector domain of the bipartite response regulators"/>
    <property type="match status" value="1"/>
</dbReference>
<dbReference type="AlphaFoldDB" id="A0A365U9V9"/>
<dbReference type="PANTHER" id="PTHR44688:SF16">
    <property type="entry name" value="DNA-BINDING TRANSCRIPTIONAL ACTIVATOR DEVR_DOSR"/>
    <property type="match status" value="1"/>
</dbReference>
<reference evidence="5 6" key="1">
    <citation type="submission" date="2018-07" db="EMBL/GenBank/DDBJ databases">
        <title>Rhodosalinus sp. strain E84T genomic sequence and assembly.</title>
        <authorList>
            <person name="Liu Z.-W."/>
            <person name="Lu D.-C."/>
        </authorList>
    </citation>
    <scope>NUCLEOTIDE SEQUENCE [LARGE SCALE GENOMIC DNA]</scope>
    <source>
        <strain evidence="5 6">E84</strain>
    </source>
</reference>
<dbReference type="InterPro" id="IPR036693">
    <property type="entry name" value="TF_LuxR_autoind-bd_dom_sf"/>
</dbReference>
<dbReference type="InterPro" id="IPR036388">
    <property type="entry name" value="WH-like_DNA-bd_sf"/>
</dbReference>
<dbReference type="Gene3D" id="3.30.450.80">
    <property type="entry name" value="Transcription factor LuxR-like, autoinducer-binding domain"/>
    <property type="match status" value="1"/>
</dbReference>
<evidence type="ECO:0000313" key="5">
    <source>
        <dbReference type="EMBL" id="RBI85034.1"/>
    </source>
</evidence>
<dbReference type="Pfam" id="PF00196">
    <property type="entry name" value="GerE"/>
    <property type="match status" value="1"/>
</dbReference>
<evidence type="ECO:0000313" key="6">
    <source>
        <dbReference type="Proteomes" id="UP000253370"/>
    </source>
</evidence>
<dbReference type="SUPFAM" id="SSF75516">
    <property type="entry name" value="Pheromone-binding domain of LuxR-like quorum-sensing transcription factors"/>
    <property type="match status" value="1"/>
</dbReference>
<dbReference type="InterPro" id="IPR016032">
    <property type="entry name" value="Sig_transdc_resp-reg_C-effctor"/>
</dbReference>
<accession>A0A365U9V9</accession>
<evidence type="ECO:0000256" key="1">
    <source>
        <dbReference type="ARBA" id="ARBA00023015"/>
    </source>
</evidence>
<dbReference type="Pfam" id="PF03472">
    <property type="entry name" value="Autoind_bind"/>
    <property type="match status" value="1"/>
</dbReference>
<keyword evidence="6" id="KW-1185">Reference proteome</keyword>
<comment type="caution">
    <text evidence="5">The sequence shown here is derived from an EMBL/GenBank/DDBJ whole genome shotgun (WGS) entry which is preliminary data.</text>
</comment>
<keyword evidence="3" id="KW-0804">Transcription</keyword>
<organism evidence="5 6">
    <name type="scientific">Rhodosalinus halophilus</name>
    <dbReference type="NCBI Taxonomy" id="2259333"/>
    <lineage>
        <taxon>Bacteria</taxon>
        <taxon>Pseudomonadati</taxon>
        <taxon>Pseudomonadota</taxon>
        <taxon>Alphaproteobacteria</taxon>
        <taxon>Rhodobacterales</taxon>
        <taxon>Paracoccaceae</taxon>
        <taxon>Rhodosalinus</taxon>
    </lineage>
</organism>
<dbReference type="OrthoDB" id="3679796at2"/>
<dbReference type="Gene3D" id="1.10.10.10">
    <property type="entry name" value="Winged helix-like DNA-binding domain superfamily/Winged helix DNA-binding domain"/>
    <property type="match status" value="1"/>
</dbReference>
<feature type="domain" description="HTH luxR-type" evidence="4">
    <location>
        <begin position="178"/>
        <end position="243"/>
    </location>
</feature>
<dbReference type="GO" id="GO:0006355">
    <property type="term" value="P:regulation of DNA-templated transcription"/>
    <property type="evidence" value="ECO:0007669"/>
    <property type="project" value="InterPro"/>
</dbReference>
<gene>
    <name evidence="5" type="ORF">DRV85_10240</name>
</gene>
<dbReference type="SMART" id="SM00421">
    <property type="entry name" value="HTH_LUXR"/>
    <property type="match status" value="1"/>
</dbReference>
<evidence type="ECO:0000259" key="4">
    <source>
        <dbReference type="PROSITE" id="PS50043"/>
    </source>
</evidence>
<dbReference type="PANTHER" id="PTHR44688">
    <property type="entry name" value="DNA-BINDING TRANSCRIPTIONAL ACTIVATOR DEVR_DOSR"/>
    <property type="match status" value="1"/>
</dbReference>
<dbReference type="EMBL" id="QNTQ01000008">
    <property type="protein sequence ID" value="RBI85034.1"/>
    <property type="molecule type" value="Genomic_DNA"/>
</dbReference>
<evidence type="ECO:0000256" key="2">
    <source>
        <dbReference type="ARBA" id="ARBA00023125"/>
    </source>
</evidence>
<protein>
    <submittedName>
        <fullName evidence="5">LuxR family transcriptional regulator</fullName>
    </submittedName>
</protein>
<dbReference type="GO" id="GO:0003677">
    <property type="term" value="F:DNA binding"/>
    <property type="evidence" value="ECO:0007669"/>
    <property type="project" value="UniProtKB-KW"/>
</dbReference>
<sequence length="250" mass="27687">MLRDYLTALVEAKSVEELWAMHCAKMADYGFDRLLYGFTYYRSRESLGDPADFVLLTNHDRAYTDVFIGEGLYFDAPMVHWALENEGACSWSILSEMQARGALTAAARRVMEFNRSMGITAGYTVSFRAASWRSKGAIALTARAGVSQQDVDQIWAEHGADLALMNDIAHLKILTLPKSFAGRKLTLRQREVLGWAGEGKHVQDIAKILGLTPATVEKHLRLAREALDADTTAQAVLKAAFQNQVFVLGA</sequence>